<dbReference type="GO" id="GO:0003677">
    <property type="term" value="F:DNA binding"/>
    <property type="evidence" value="ECO:0007669"/>
    <property type="project" value="UniProtKB-UniRule"/>
</dbReference>
<dbReference type="InterPro" id="IPR023009">
    <property type="entry name" value="Tyrosine_recombinase_XerC/XerD"/>
</dbReference>
<evidence type="ECO:0000259" key="10">
    <source>
        <dbReference type="PROSITE" id="PS51898"/>
    </source>
</evidence>
<evidence type="ECO:0000256" key="1">
    <source>
        <dbReference type="ARBA" id="ARBA00004496"/>
    </source>
</evidence>
<keyword evidence="6 9" id="KW-0238">DNA-binding</keyword>
<dbReference type="Proteomes" id="UP000247465">
    <property type="component" value="Chromosome"/>
</dbReference>
<dbReference type="GO" id="GO:0005737">
    <property type="term" value="C:cytoplasm"/>
    <property type="evidence" value="ECO:0007669"/>
    <property type="project" value="UniProtKB-SubCell"/>
</dbReference>
<dbReference type="Gene3D" id="1.10.150.130">
    <property type="match status" value="1"/>
</dbReference>
<dbReference type="InterPro" id="IPR004107">
    <property type="entry name" value="Integrase_SAM-like_N"/>
</dbReference>
<keyword evidence="4 9" id="KW-0159">Chromosome partition</keyword>
<gene>
    <name evidence="9 12" type="primary">xerC</name>
    <name evidence="12" type="ORF">DF168_01516</name>
</gene>
<dbReference type="InterPro" id="IPR010998">
    <property type="entry name" value="Integrase_recombinase_N"/>
</dbReference>
<dbReference type="SUPFAM" id="SSF56349">
    <property type="entry name" value="DNA breaking-rejoining enzymes"/>
    <property type="match status" value="1"/>
</dbReference>
<dbReference type="CDD" id="cd00798">
    <property type="entry name" value="INT_XerDC_C"/>
    <property type="match status" value="1"/>
</dbReference>
<proteinExistence type="inferred from homology"/>
<feature type="active site" evidence="9">
    <location>
        <position position="251"/>
    </location>
</feature>
<dbReference type="Pfam" id="PF00589">
    <property type="entry name" value="Phage_integrase"/>
    <property type="match status" value="1"/>
</dbReference>
<feature type="active site" evidence="9">
    <location>
        <position position="156"/>
    </location>
</feature>
<evidence type="ECO:0000256" key="7">
    <source>
        <dbReference type="ARBA" id="ARBA00023172"/>
    </source>
</evidence>
<feature type="domain" description="Core-binding (CB)" evidence="11">
    <location>
        <begin position="2"/>
        <end position="88"/>
    </location>
</feature>
<dbReference type="InterPro" id="IPR002104">
    <property type="entry name" value="Integrase_catalytic"/>
</dbReference>
<organism evidence="12 13">
    <name type="scientific">Candidatus Moanibacter tarae</name>
    <dbReference type="NCBI Taxonomy" id="2200854"/>
    <lineage>
        <taxon>Bacteria</taxon>
        <taxon>Pseudomonadati</taxon>
        <taxon>Verrucomicrobiota</taxon>
        <taxon>Opitutia</taxon>
        <taxon>Puniceicoccales</taxon>
        <taxon>Puniceicoccales incertae sedis</taxon>
        <taxon>Candidatus Moanibacter</taxon>
    </lineage>
</organism>
<evidence type="ECO:0000256" key="5">
    <source>
        <dbReference type="ARBA" id="ARBA00022908"/>
    </source>
</evidence>
<evidence type="ECO:0000259" key="11">
    <source>
        <dbReference type="PROSITE" id="PS51900"/>
    </source>
</evidence>
<dbReference type="HAMAP" id="MF_01808">
    <property type="entry name" value="Recomb_XerC_XerD"/>
    <property type="match status" value="1"/>
</dbReference>
<dbReference type="PROSITE" id="PS51900">
    <property type="entry name" value="CB"/>
    <property type="match status" value="1"/>
</dbReference>
<dbReference type="GO" id="GO:0051301">
    <property type="term" value="P:cell division"/>
    <property type="evidence" value="ECO:0007669"/>
    <property type="project" value="UniProtKB-KW"/>
</dbReference>
<dbReference type="GO" id="GO:0006313">
    <property type="term" value="P:DNA transposition"/>
    <property type="evidence" value="ECO:0007669"/>
    <property type="project" value="UniProtKB-UniRule"/>
</dbReference>
<name>A0A2Z4AMH8_9BACT</name>
<evidence type="ECO:0000313" key="12">
    <source>
        <dbReference type="EMBL" id="AWT60310.1"/>
    </source>
</evidence>
<comment type="subunit">
    <text evidence="9">Forms a cyclic heterotetrameric complex composed of two molecules of XerC and two molecules of XerD.</text>
</comment>
<dbReference type="PANTHER" id="PTHR30349:SF77">
    <property type="entry name" value="TYROSINE RECOMBINASE XERC"/>
    <property type="match status" value="1"/>
</dbReference>
<protein>
    <recommendedName>
        <fullName evidence="9">Tyrosine recombinase XerC</fullName>
    </recommendedName>
</protein>
<feature type="active site" evidence="9">
    <location>
        <position position="180"/>
    </location>
</feature>
<dbReference type="GO" id="GO:0009037">
    <property type="term" value="F:tyrosine-based site-specific recombinase activity"/>
    <property type="evidence" value="ECO:0007669"/>
    <property type="project" value="UniProtKB-UniRule"/>
</dbReference>
<keyword evidence="3 9" id="KW-0132">Cell division</keyword>
<keyword evidence="8 9" id="KW-0131">Cell cycle</keyword>
<dbReference type="Gene3D" id="1.10.443.10">
    <property type="entry name" value="Intergrase catalytic core"/>
    <property type="match status" value="1"/>
</dbReference>
<dbReference type="Pfam" id="PF02899">
    <property type="entry name" value="Phage_int_SAM_1"/>
    <property type="match status" value="1"/>
</dbReference>
<dbReference type="InterPro" id="IPR050090">
    <property type="entry name" value="Tyrosine_recombinase_XerCD"/>
</dbReference>
<keyword evidence="2 9" id="KW-0963">Cytoplasm</keyword>
<accession>A0A2Z4AMH8</accession>
<dbReference type="KEGG" id="mtar:DF168_01516"/>
<evidence type="ECO:0000256" key="9">
    <source>
        <dbReference type="HAMAP-Rule" id="MF_01808"/>
    </source>
</evidence>
<sequence length="302" mass="34827">MKEEQQRIQEFINYLALERRLSPYTLRNYSQAIARFFSWARSNQWDGRINVINSKIVRDFVIESQRTLSRRTLHNHISALRTFYRYLLKRKAVMANPFQGLVLPKLRKSLPKFLTEFQIRELLESPMRLLDNERNSPFQAWRDRLVLELLYGGGLRVSELVSLNYGMIDNDSGVARIWGKGNKERLCPLGKVAHACLTKFRAEFALQSSYNSPVLVSDSGKRMTVRQVQKLVKCYLAIAGLPMDMSPHKIRHSYATHLINNGADLRIVQDLLGHASLSTTQIYTHIGIARLKQVHQGAHPRA</sequence>
<feature type="active site" evidence="9">
    <location>
        <position position="274"/>
    </location>
</feature>
<evidence type="ECO:0000256" key="8">
    <source>
        <dbReference type="ARBA" id="ARBA00023306"/>
    </source>
</evidence>
<comment type="subcellular location">
    <subcellularLocation>
        <location evidence="1 9">Cytoplasm</location>
    </subcellularLocation>
</comment>
<dbReference type="EMBL" id="CP029803">
    <property type="protein sequence ID" value="AWT60310.1"/>
    <property type="molecule type" value="Genomic_DNA"/>
</dbReference>
<dbReference type="GO" id="GO:0007059">
    <property type="term" value="P:chromosome segregation"/>
    <property type="evidence" value="ECO:0007669"/>
    <property type="project" value="UniProtKB-UniRule"/>
</dbReference>
<dbReference type="InterPro" id="IPR044068">
    <property type="entry name" value="CB"/>
</dbReference>
<evidence type="ECO:0000313" key="13">
    <source>
        <dbReference type="Proteomes" id="UP000247465"/>
    </source>
</evidence>
<dbReference type="PROSITE" id="PS51898">
    <property type="entry name" value="TYR_RECOMBINASE"/>
    <property type="match status" value="1"/>
</dbReference>
<dbReference type="AlphaFoldDB" id="A0A2Z4AMH8"/>
<evidence type="ECO:0000256" key="3">
    <source>
        <dbReference type="ARBA" id="ARBA00022618"/>
    </source>
</evidence>
<reference evidence="12 13" key="1">
    <citation type="submission" date="2018-06" db="EMBL/GenBank/DDBJ databases">
        <title>Draft Genome Sequence of a Novel Marine Bacterium Related to the Verrucomicrobia.</title>
        <authorList>
            <person name="Vosseberg J."/>
            <person name="Martijn J."/>
            <person name="Ettema T.J.G."/>
        </authorList>
    </citation>
    <scope>NUCLEOTIDE SEQUENCE [LARGE SCALE GENOMIC DNA]</scope>
    <source>
        <strain evidence="12">TARA_B100001123</strain>
    </source>
</reference>
<evidence type="ECO:0000256" key="4">
    <source>
        <dbReference type="ARBA" id="ARBA00022829"/>
    </source>
</evidence>
<keyword evidence="7 9" id="KW-0233">DNA recombination</keyword>
<dbReference type="InterPro" id="IPR011010">
    <property type="entry name" value="DNA_brk_join_enz"/>
</dbReference>
<comment type="similarity">
    <text evidence="9">Belongs to the 'phage' integrase family. XerC subfamily.</text>
</comment>
<feature type="active site" description="O-(3'-phospho-DNA)-tyrosine intermediate" evidence="9">
    <location>
        <position position="283"/>
    </location>
</feature>
<dbReference type="InterPro" id="IPR013762">
    <property type="entry name" value="Integrase-like_cat_sf"/>
</dbReference>
<comment type="function">
    <text evidence="9">Site-specific tyrosine recombinase, which acts by catalyzing the cutting and rejoining of the recombining DNA molecules. The XerC-XerD complex is essential to convert dimers of the bacterial chromosome into monomers to permit their segregation at cell division. It also contributes to the segregational stability of plasmids.</text>
</comment>
<dbReference type="PANTHER" id="PTHR30349">
    <property type="entry name" value="PHAGE INTEGRASE-RELATED"/>
    <property type="match status" value="1"/>
</dbReference>
<feature type="active site" evidence="9">
    <location>
        <position position="248"/>
    </location>
</feature>
<evidence type="ECO:0000256" key="6">
    <source>
        <dbReference type="ARBA" id="ARBA00023125"/>
    </source>
</evidence>
<keyword evidence="5 9" id="KW-0229">DNA integration</keyword>
<feature type="domain" description="Tyr recombinase" evidence="10">
    <location>
        <begin position="109"/>
        <end position="296"/>
    </location>
</feature>
<evidence type="ECO:0000256" key="2">
    <source>
        <dbReference type="ARBA" id="ARBA00022490"/>
    </source>
</evidence>